<dbReference type="AlphaFoldDB" id="A0ABC8RKD7"/>
<reference evidence="2 3" key="1">
    <citation type="submission" date="2024-02" db="EMBL/GenBank/DDBJ databases">
        <authorList>
            <person name="Vignale AGUSTIN F."/>
            <person name="Sosa J E."/>
            <person name="Modenutti C."/>
        </authorList>
    </citation>
    <scope>NUCLEOTIDE SEQUENCE [LARGE SCALE GENOMIC DNA]</scope>
</reference>
<evidence type="ECO:0000313" key="2">
    <source>
        <dbReference type="EMBL" id="CAK9145431.1"/>
    </source>
</evidence>
<dbReference type="InterPro" id="IPR036875">
    <property type="entry name" value="Znf_CCHC_sf"/>
</dbReference>
<feature type="non-terminal residue" evidence="2">
    <location>
        <position position="82"/>
    </location>
</feature>
<keyword evidence="3" id="KW-1185">Reference proteome</keyword>
<dbReference type="Proteomes" id="UP001642360">
    <property type="component" value="Unassembled WGS sequence"/>
</dbReference>
<dbReference type="SUPFAM" id="SSF57756">
    <property type="entry name" value="Retrovirus zinc finger-like domains"/>
    <property type="match status" value="1"/>
</dbReference>
<name>A0ABC8RKD7_9AQUA</name>
<comment type="caution">
    <text evidence="2">The sequence shown here is derived from an EMBL/GenBank/DDBJ whole genome shotgun (WGS) entry which is preliminary data.</text>
</comment>
<dbReference type="EMBL" id="CAUOFW020001489">
    <property type="protein sequence ID" value="CAK9145431.1"/>
    <property type="molecule type" value="Genomic_DNA"/>
</dbReference>
<accession>A0ABC8RKD7</accession>
<protein>
    <recommendedName>
        <fullName evidence="4">CCHC-type domain-containing protein</fullName>
    </recommendedName>
</protein>
<feature type="region of interest" description="Disordered" evidence="1">
    <location>
        <begin position="52"/>
        <end position="82"/>
    </location>
</feature>
<sequence>MTEKAQGKQSMVQEKTYNPYAKNYRDKCNKCNGSGHTSADCRRRTVSIVNLDDENEDNEEYENVCEAEGEDDEYDAEEQVYV</sequence>
<evidence type="ECO:0000313" key="3">
    <source>
        <dbReference type="Proteomes" id="UP001642360"/>
    </source>
</evidence>
<gene>
    <name evidence="2" type="ORF">ILEXP_LOCUS13241</name>
</gene>
<organism evidence="2 3">
    <name type="scientific">Ilex paraguariensis</name>
    <name type="common">yerba mate</name>
    <dbReference type="NCBI Taxonomy" id="185542"/>
    <lineage>
        <taxon>Eukaryota</taxon>
        <taxon>Viridiplantae</taxon>
        <taxon>Streptophyta</taxon>
        <taxon>Embryophyta</taxon>
        <taxon>Tracheophyta</taxon>
        <taxon>Spermatophyta</taxon>
        <taxon>Magnoliopsida</taxon>
        <taxon>eudicotyledons</taxon>
        <taxon>Gunneridae</taxon>
        <taxon>Pentapetalae</taxon>
        <taxon>asterids</taxon>
        <taxon>campanulids</taxon>
        <taxon>Aquifoliales</taxon>
        <taxon>Aquifoliaceae</taxon>
        <taxon>Ilex</taxon>
    </lineage>
</organism>
<evidence type="ECO:0008006" key="4">
    <source>
        <dbReference type="Google" id="ProtNLM"/>
    </source>
</evidence>
<proteinExistence type="predicted"/>
<evidence type="ECO:0000256" key="1">
    <source>
        <dbReference type="SAM" id="MobiDB-lite"/>
    </source>
</evidence>